<organism evidence="1 2">
    <name type="scientific">Alteromonas pelagimontana</name>
    <dbReference type="NCBI Taxonomy" id="1858656"/>
    <lineage>
        <taxon>Bacteria</taxon>
        <taxon>Pseudomonadati</taxon>
        <taxon>Pseudomonadota</taxon>
        <taxon>Gammaproteobacteria</taxon>
        <taxon>Alteromonadales</taxon>
        <taxon>Alteromonadaceae</taxon>
        <taxon>Alteromonas/Salinimonas group</taxon>
        <taxon>Alteromonas</taxon>
    </lineage>
</organism>
<dbReference type="SUPFAM" id="SSF55166">
    <property type="entry name" value="Hedgehog/DD-peptidase"/>
    <property type="match status" value="1"/>
</dbReference>
<sequence length="145" mass="16766">MYPYSKTSQSRLETCHADIQLIWAELAKYINCSVFCGHRNEADQNRAYRDGKSQLKWPDSKHNTLPSLAIDSGPYFPDKKNTDWDDHMAFAVFAGFVQCVARQLYAEGKITHLVRWGGDWDMDGQTLDQKFNDLPHFELYKPSKS</sequence>
<name>A0A6M4MAC5_9ALTE</name>
<evidence type="ECO:0000313" key="1">
    <source>
        <dbReference type="EMBL" id="QJR79620.1"/>
    </source>
</evidence>
<keyword evidence="2" id="KW-1185">Reference proteome</keyword>
<reference evidence="2" key="1">
    <citation type="submission" date="2014-12" db="EMBL/GenBank/DDBJ databases">
        <title>Complete genome sequence of a multi-drug resistant Klebsiella pneumoniae.</title>
        <authorList>
            <person name="Hua X."/>
            <person name="Chen Q."/>
            <person name="Li X."/>
            <person name="Feng Y."/>
            <person name="Ruan Z."/>
            <person name="Yu Y."/>
        </authorList>
    </citation>
    <scope>NUCLEOTIDE SEQUENCE [LARGE SCALE GENOMIC DNA]</scope>
    <source>
        <strain evidence="2">5.12</strain>
    </source>
</reference>
<proteinExistence type="predicted"/>
<dbReference type="InterPro" id="IPR009045">
    <property type="entry name" value="Zn_M74/Hedgehog-like"/>
</dbReference>
<dbReference type="EMBL" id="CP052766">
    <property type="protein sequence ID" value="QJR79620.1"/>
    <property type="molecule type" value="Genomic_DNA"/>
</dbReference>
<dbReference type="KEGG" id="apel:CA267_001815"/>
<dbReference type="Proteomes" id="UP000219285">
    <property type="component" value="Chromosome"/>
</dbReference>
<dbReference type="OrthoDB" id="8479979at2"/>
<protein>
    <submittedName>
        <fullName evidence="1">M15 family peptidase</fullName>
    </submittedName>
</protein>
<evidence type="ECO:0000313" key="2">
    <source>
        <dbReference type="Proteomes" id="UP000219285"/>
    </source>
</evidence>
<reference evidence="1 2" key="2">
    <citation type="submission" date="2020-04" db="EMBL/GenBank/DDBJ databases">
        <title>Complete genome sequence of Alteromonas pelagimontana 5.12T.</title>
        <authorList>
            <person name="Sinha R.K."/>
            <person name="Krishnan K.P."/>
            <person name="Kurian J.P."/>
        </authorList>
    </citation>
    <scope>NUCLEOTIDE SEQUENCE [LARGE SCALE GENOMIC DNA]</scope>
    <source>
        <strain evidence="1 2">5.12</strain>
    </source>
</reference>
<gene>
    <name evidence="1" type="ORF">CA267_001815</name>
</gene>
<dbReference type="Gene3D" id="3.30.1380.10">
    <property type="match status" value="1"/>
</dbReference>
<dbReference type="AlphaFoldDB" id="A0A6M4MAC5"/>
<accession>A0A6M4MAC5</accession>